<keyword evidence="3" id="KW-1185">Reference proteome</keyword>
<keyword evidence="2" id="KW-0378">Hydrolase</keyword>
<reference evidence="2 3" key="1">
    <citation type="submission" date="2021-03" db="EMBL/GenBank/DDBJ databases">
        <title>Fibrella sp. HMF5036 genome sequencing and assembly.</title>
        <authorList>
            <person name="Kang H."/>
            <person name="Kim H."/>
            <person name="Bae S."/>
            <person name="Joh K."/>
        </authorList>
    </citation>
    <scope>NUCLEOTIDE SEQUENCE [LARGE SCALE GENOMIC DNA]</scope>
    <source>
        <strain evidence="2 3">HMF5036</strain>
    </source>
</reference>
<dbReference type="AlphaFoldDB" id="A0A939G5H0"/>
<dbReference type="CDD" id="cd06260">
    <property type="entry name" value="DUF820-like"/>
    <property type="match status" value="1"/>
</dbReference>
<sequence>MTTLVLPIELEPGTDMFEQIRHMSDDEFYYFCQDNANLNFERDANGNIKPMGQTGADTGEKNSELGADLVIWNRQSKLGFVYDSSTAFRLPNSAVRSPDVAWLTAERRNAFTPEQRRKFLPLCPDFVVELVSESDLQKDTEAKMVEYMANGCRLGWLINPKTQTAKVYRANGSIDVITSFAGALSGEGVLPGFSLSLALLC</sequence>
<evidence type="ECO:0000313" key="3">
    <source>
        <dbReference type="Proteomes" id="UP000664795"/>
    </source>
</evidence>
<dbReference type="PANTHER" id="PTHR34107">
    <property type="entry name" value="SLL0198 PROTEIN-RELATED"/>
    <property type="match status" value="1"/>
</dbReference>
<dbReference type="PANTHER" id="PTHR34107:SF6">
    <property type="entry name" value="SLR0981 PROTEIN"/>
    <property type="match status" value="1"/>
</dbReference>
<evidence type="ECO:0000259" key="1">
    <source>
        <dbReference type="Pfam" id="PF05685"/>
    </source>
</evidence>
<dbReference type="EMBL" id="JAFMYU010000005">
    <property type="protein sequence ID" value="MBO0930989.1"/>
    <property type="molecule type" value="Genomic_DNA"/>
</dbReference>
<comment type="caution">
    <text evidence="2">The sequence shown here is derived from an EMBL/GenBank/DDBJ whole genome shotgun (WGS) entry which is preliminary data.</text>
</comment>
<dbReference type="Gene3D" id="3.90.1570.10">
    <property type="entry name" value="tt1808, chain A"/>
    <property type="match status" value="1"/>
</dbReference>
<proteinExistence type="predicted"/>
<dbReference type="InterPro" id="IPR008538">
    <property type="entry name" value="Uma2"/>
</dbReference>
<dbReference type="InterPro" id="IPR011335">
    <property type="entry name" value="Restrct_endonuc-II-like"/>
</dbReference>
<organism evidence="2 3">
    <name type="scientific">Fibrella aquatilis</name>
    <dbReference type="NCBI Taxonomy" id="2817059"/>
    <lineage>
        <taxon>Bacteria</taxon>
        <taxon>Pseudomonadati</taxon>
        <taxon>Bacteroidota</taxon>
        <taxon>Cytophagia</taxon>
        <taxon>Cytophagales</taxon>
        <taxon>Spirosomataceae</taxon>
        <taxon>Fibrella</taxon>
    </lineage>
</organism>
<feature type="domain" description="Putative restriction endonuclease" evidence="1">
    <location>
        <begin position="26"/>
        <end position="197"/>
    </location>
</feature>
<dbReference type="RefSeq" id="WP_207334953.1">
    <property type="nucleotide sequence ID" value="NZ_JAFMYU010000005.1"/>
</dbReference>
<keyword evidence="2" id="KW-0255">Endonuclease</keyword>
<dbReference type="SUPFAM" id="SSF52980">
    <property type="entry name" value="Restriction endonuclease-like"/>
    <property type="match status" value="1"/>
</dbReference>
<dbReference type="Proteomes" id="UP000664795">
    <property type="component" value="Unassembled WGS sequence"/>
</dbReference>
<gene>
    <name evidence="2" type="ORF">J2I48_08300</name>
</gene>
<dbReference type="InterPro" id="IPR012296">
    <property type="entry name" value="Nuclease_put_TT1808"/>
</dbReference>
<protein>
    <submittedName>
        <fullName evidence="2">Uma2 family endonuclease</fullName>
    </submittedName>
</protein>
<name>A0A939G5H0_9BACT</name>
<keyword evidence="2" id="KW-0540">Nuclease</keyword>
<dbReference type="GO" id="GO:0004519">
    <property type="term" value="F:endonuclease activity"/>
    <property type="evidence" value="ECO:0007669"/>
    <property type="project" value="UniProtKB-KW"/>
</dbReference>
<evidence type="ECO:0000313" key="2">
    <source>
        <dbReference type="EMBL" id="MBO0930989.1"/>
    </source>
</evidence>
<dbReference type="Pfam" id="PF05685">
    <property type="entry name" value="Uma2"/>
    <property type="match status" value="1"/>
</dbReference>
<accession>A0A939G5H0</accession>